<dbReference type="PIRSF" id="PIRSF037894">
    <property type="entry name" value="Subtilisin_rel_CspABC"/>
    <property type="match status" value="1"/>
</dbReference>
<comment type="similarity">
    <text evidence="1 5">Belongs to the peptidase S8 family.</text>
</comment>
<evidence type="ECO:0000313" key="7">
    <source>
        <dbReference type="EMBL" id="QHQ61777.1"/>
    </source>
</evidence>
<proteinExistence type="inferred from homology"/>
<dbReference type="PROSITE" id="PS51892">
    <property type="entry name" value="SUBTILASE"/>
    <property type="match status" value="1"/>
</dbReference>
<accession>A0A6P1TN79</accession>
<dbReference type="PANTHER" id="PTHR43806:SF11">
    <property type="entry name" value="CEREVISIN-RELATED"/>
    <property type="match status" value="1"/>
</dbReference>
<keyword evidence="3" id="KW-0378">Hydrolase</keyword>
<evidence type="ECO:0000313" key="8">
    <source>
        <dbReference type="Proteomes" id="UP000464314"/>
    </source>
</evidence>
<dbReference type="InterPro" id="IPR015500">
    <property type="entry name" value="Peptidase_S8_subtilisin-rel"/>
</dbReference>
<dbReference type="EMBL" id="CP048000">
    <property type="protein sequence ID" value="QHQ61777.1"/>
    <property type="molecule type" value="Genomic_DNA"/>
</dbReference>
<dbReference type="Pfam" id="PF00082">
    <property type="entry name" value="Peptidase_S8"/>
    <property type="match status" value="2"/>
</dbReference>
<reference evidence="7 8" key="1">
    <citation type="submission" date="2020-01" db="EMBL/GenBank/DDBJ databases">
        <title>Genome analysis of Anaerocolumna sp. CBA3638.</title>
        <authorList>
            <person name="Kim J."/>
            <person name="Roh S.W."/>
        </authorList>
    </citation>
    <scope>NUCLEOTIDE SEQUENCE [LARGE SCALE GENOMIC DNA]</scope>
    <source>
        <strain evidence="7 8">CBA3638</strain>
    </source>
</reference>
<dbReference type="Gene3D" id="2.60.120.1290">
    <property type="match status" value="1"/>
</dbReference>
<dbReference type="InterPro" id="IPR017310">
    <property type="entry name" value="Pept_S8A_subtilisin_clostridia"/>
</dbReference>
<dbReference type="SUPFAM" id="SSF52743">
    <property type="entry name" value="Subtilisin-like"/>
    <property type="match status" value="1"/>
</dbReference>
<evidence type="ECO:0000256" key="1">
    <source>
        <dbReference type="ARBA" id="ARBA00011073"/>
    </source>
</evidence>
<evidence type="ECO:0000256" key="5">
    <source>
        <dbReference type="PROSITE-ProRule" id="PRU01240"/>
    </source>
</evidence>
<dbReference type="KEGG" id="anr:Ana3638_14155"/>
<evidence type="ECO:0000256" key="3">
    <source>
        <dbReference type="ARBA" id="ARBA00022801"/>
    </source>
</evidence>
<gene>
    <name evidence="7" type="ORF">Ana3638_14155</name>
</gene>
<dbReference type="InterPro" id="IPR000209">
    <property type="entry name" value="Peptidase_S8/S53_dom"/>
</dbReference>
<dbReference type="Gene3D" id="3.40.50.200">
    <property type="entry name" value="Peptidase S8/S53 domain"/>
    <property type="match status" value="1"/>
</dbReference>
<dbReference type="PRINTS" id="PR00723">
    <property type="entry name" value="SUBTILISIN"/>
</dbReference>
<dbReference type="PANTHER" id="PTHR43806">
    <property type="entry name" value="PEPTIDASE S8"/>
    <property type="match status" value="1"/>
</dbReference>
<dbReference type="InterPro" id="IPR036852">
    <property type="entry name" value="Peptidase_S8/S53_dom_sf"/>
</dbReference>
<feature type="domain" description="Peptidase S8/S53" evidence="6">
    <location>
        <begin position="96"/>
        <end position="343"/>
    </location>
</feature>
<keyword evidence="2" id="KW-0645">Protease</keyword>
<evidence type="ECO:0000259" key="6">
    <source>
        <dbReference type="Pfam" id="PF00082"/>
    </source>
</evidence>
<keyword evidence="4" id="KW-0720">Serine protease</keyword>
<dbReference type="GO" id="GO:0006508">
    <property type="term" value="P:proteolysis"/>
    <property type="evidence" value="ECO:0007669"/>
    <property type="project" value="UniProtKB-KW"/>
</dbReference>
<dbReference type="InterPro" id="IPR023827">
    <property type="entry name" value="Peptidase_S8_Asp-AS"/>
</dbReference>
<feature type="domain" description="Peptidase S8/S53" evidence="6">
    <location>
        <begin position="426"/>
        <end position="542"/>
    </location>
</feature>
<name>A0A6P1TN79_9FIRM</name>
<dbReference type="GO" id="GO:0004252">
    <property type="term" value="F:serine-type endopeptidase activity"/>
    <property type="evidence" value="ECO:0007669"/>
    <property type="project" value="InterPro"/>
</dbReference>
<keyword evidence="8" id="KW-1185">Reference proteome</keyword>
<dbReference type="CDD" id="cd07478">
    <property type="entry name" value="Peptidases_S8_CspA-like"/>
    <property type="match status" value="1"/>
</dbReference>
<evidence type="ECO:0000256" key="4">
    <source>
        <dbReference type="ARBA" id="ARBA00022825"/>
    </source>
</evidence>
<dbReference type="PROSITE" id="PS00136">
    <property type="entry name" value="SUBTILASE_ASP"/>
    <property type="match status" value="1"/>
</dbReference>
<organism evidence="7 8">
    <name type="scientific">Anaerocolumna sedimenticola</name>
    <dbReference type="NCBI Taxonomy" id="2696063"/>
    <lineage>
        <taxon>Bacteria</taxon>
        <taxon>Bacillati</taxon>
        <taxon>Bacillota</taxon>
        <taxon>Clostridia</taxon>
        <taxon>Lachnospirales</taxon>
        <taxon>Lachnospiraceae</taxon>
        <taxon>Anaerocolumna</taxon>
    </lineage>
</organism>
<dbReference type="AlphaFoldDB" id="A0A6P1TN79"/>
<dbReference type="InterPro" id="IPR050131">
    <property type="entry name" value="Peptidase_S8_subtilisin-like"/>
</dbReference>
<sequence length="555" mass="61784">MNVNEKFKIISNDYADLLVEYKRSMDYLENVPDVSYNLVNDKYAVLHIPVSELTENSMNRFGYAAIPKCYGLMTLLPSGSESGYTVRRLPEENITGKGVLIGFVDTGIVYTNPIFRYPDNTTKIVSIWDQTIDSDDKYPKDYYYGTEYTREQINEALNSENPLEIVPSTDTIGEGTAMAGIAAGFYNEENNFSGVAIDAELIIVKLKPAKTNLKEYFGIPEDAICYQENDIMMGISYLLSMANRLQRPIAICLGVASSQGSHKGEDIMSNYLAETGNLPGNAIILAAGNEGNQRHHYYGEISPPNYYDMVELNVGALDKNFSMEIWGYQPNVIRMEIYAPTGDFIYNITDNFVGQSNFTITFGSATILADNVTSEAYSEQQIILFRFKNAMEGVWRFRINGAEDLINRFHIWLPIHNFISNETYFYNSNPYTTICLPGNGYNTITTTAYNPIDRTLASYVSKGFNSLNIPKPDITAPGVNILAPTINGNFLPFSGTSISSAHAAGIAAGLLEWGITDGYFPNVDSAIVRYIITSTAERENGVIYPNPDWGYGVIE</sequence>
<protein>
    <submittedName>
        <fullName evidence="7">S8 family serine peptidase</fullName>
    </submittedName>
</protein>
<comment type="caution">
    <text evidence="5">Lacks conserved residue(s) required for the propagation of feature annotation.</text>
</comment>
<evidence type="ECO:0000256" key="2">
    <source>
        <dbReference type="ARBA" id="ARBA00022670"/>
    </source>
</evidence>
<dbReference type="RefSeq" id="WP_161838602.1">
    <property type="nucleotide sequence ID" value="NZ_CP048000.1"/>
</dbReference>
<dbReference type="Proteomes" id="UP000464314">
    <property type="component" value="Chromosome"/>
</dbReference>
<dbReference type="InterPro" id="IPR034045">
    <property type="entry name" value="Pep_S8_CspA-like"/>
</dbReference>